<dbReference type="Gene3D" id="3.20.190.20">
    <property type="match status" value="1"/>
</dbReference>
<dbReference type="InterPro" id="IPR001940">
    <property type="entry name" value="Peptidase_S1C"/>
</dbReference>
<dbReference type="InterPro" id="IPR043504">
    <property type="entry name" value="Peptidase_S1_PA_chymotrypsin"/>
</dbReference>
<dbReference type="InterPro" id="IPR036034">
    <property type="entry name" value="PDZ_sf"/>
</dbReference>
<accession>A0A540NJZ5</accession>
<dbReference type="InterPro" id="IPR041517">
    <property type="entry name" value="DEGP_PDZ"/>
</dbReference>
<evidence type="ECO:0000256" key="5">
    <source>
        <dbReference type="SAM" id="MobiDB-lite"/>
    </source>
</evidence>
<name>A0A540NJZ5_MALBA</name>
<dbReference type="Gene3D" id="2.40.10.10">
    <property type="entry name" value="Trypsin-like serine proteases"/>
    <property type="match status" value="2"/>
</dbReference>
<dbReference type="PANTHER" id="PTHR45980:SF6">
    <property type="entry name" value="PROTEASE DO-LIKE 2, CHLOROPLASTIC"/>
    <property type="match status" value="1"/>
</dbReference>
<feature type="compositionally biased region" description="Low complexity" evidence="5">
    <location>
        <begin position="57"/>
        <end position="68"/>
    </location>
</feature>
<feature type="region of interest" description="Disordered" evidence="5">
    <location>
        <begin position="49"/>
        <end position="98"/>
    </location>
</feature>
<evidence type="ECO:0000256" key="3">
    <source>
        <dbReference type="ARBA" id="ARBA00022801"/>
    </source>
</evidence>
<evidence type="ECO:0000259" key="6">
    <source>
        <dbReference type="Pfam" id="PF17815"/>
    </source>
</evidence>
<dbReference type="CDD" id="cd06779">
    <property type="entry name" value="cpPDZ_Deg_HtrA-like"/>
    <property type="match status" value="1"/>
</dbReference>
<organism evidence="7 8">
    <name type="scientific">Malus baccata</name>
    <name type="common">Siberian crab apple</name>
    <name type="synonym">Pyrus baccata</name>
    <dbReference type="NCBI Taxonomy" id="106549"/>
    <lineage>
        <taxon>Eukaryota</taxon>
        <taxon>Viridiplantae</taxon>
        <taxon>Streptophyta</taxon>
        <taxon>Embryophyta</taxon>
        <taxon>Tracheophyta</taxon>
        <taxon>Spermatophyta</taxon>
        <taxon>Magnoliopsida</taxon>
        <taxon>eudicotyledons</taxon>
        <taxon>Gunneridae</taxon>
        <taxon>Pentapetalae</taxon>
        <taxon>rosids</taxon>
        <taxon>fabids</taxon>
        <taxon>Rosales</taxon>
        <taxon>Rosaceae</taxon>
        <taxon>Amygdaloideae</taxon>
        <taxon>Maleae</taxon>
        <taxon>Malus</taxon>
    </lineage>
</organism>
<dbReference type="AlphaFoldDB" id="A0A540NJZ5"/>
<evidence type="ECO:0000313" key="7">
    <source>
        <dbReference type="EMBL" id="TQE10953.1"/>
    </source>
</evidence>
<dbReference type="PANTHER" id="PTHR45980">
    <property type="match status" value="1"/>
</dbReference>
<keyword evidence="4" id="KW-0720">Serine protease</keyword>
<dbReference type="STRING" id="106549.A0A540NJZ5"/>
<dbReference type="Proteomes" id="UP000315295">
    <property type="component" value="Unassembled WGS sequence"/>
</dbReference>
<comment type="caution">
    <text evidence="7">The sequence shown here is derived from an EMBL/GenBank/DDBJ whole genome shotgun (WGS) entry which is preliminary data.</text>
</comment>
<dbReference type="InterPro" id="IPR046449">
    <property type="entry name" value="DEGP_PDZ_sf"/>
</dbReference>
<dbReference type="Gene3D" id="2.30.42.10">
    <property type="match status" value="1"/>
</dbReference>
<keyword evidence="3" id="KW-0378">Hydrolase</keyword>
<dbReference type="Pfam" id="PF17815">
    <property type="entry name" value="PDZ_3"/>
    <property type="match status" value="1"/>
</dbReference>
<dbReference type="SUPFAM" id="SSF50156">
    <property type="entry name" value="PDZ domain-like"/>
    <property type="match status" value="1"/>
</dbReference>
<keyword evidence="8" id="KW-1185">Reference proteome</keyword>
<feature type="domain" description="Protease Do-like PDZ" evidence="6">
    <location>
        <begin position="432"/>
        <end position="509"/>
    </location>
</feature>
<dbReference type="SUPFAM" id="SSF50494">
    <property type="entry name" value="Trypsin-like serine proteases"/>
    <property type="match status" value="1"/>
</dbReference>
<keyword evidence="2" id="KW-0645">Protease</keyword>
<evidence type="ECO:0000256" key="4">
    <source>
        <dbReference type="ARBA" id="ARBA00022825"/>
    </source>
</evidence>
<dbReference type="Pfam" id="PF13365">
    <property type="entry name" value="Trypsin_2"/>
    <property type="match status" value="1"/>
</dbReference>
<evidence type="ECO:0000313" key="8">
    <source>
        <dbReference type="Proteomes" id="UP000315295"/>
    </source>
</evidence>
<reference evidence="7 8" key="1">
    <citation type="journal article" date="2019" name="G3 (Bethesda)">
        <title>Sequencing of a Wild Apple (Malus baccata) Genome Unravels the Differences Between Cultivated and Wild Apple Species Regarding Disease Resistance and Cold Tolerance.</title>
        <authorList>
            <person name="Chen X."/>
        </authorList>
    </citation>
    <scope>NUCLEOTIDE SEQUENCE [LARGE SCALE GENOMIC DNA]</scope>
    <source>
        <strain evidence="8">cv. Shandingzi</strain>
        <tissue evidence="7">Leaves</tissue>
    </source>
</reference>
<protein>
    <recommendedName>
        <fullName evidence="6">Protease Do-like PDZ domain-containing protein</fullName>
    </recommendedName>
</protein>
<gene>
    <name evidence="7" type="ORF">C1H46_003368</name>
</gene>
<proteinExistence type="inferred from homology"/>
<sequence length="529" mass="57909">MAVAVGNCCFSAVTSTVKLRSSISVQPFFATWLCSGSYQYHALKPVGQSNRERASSSRKGSQSSSPPSADKYQPEREGVPSKFSGSERGKKGKSQSVAYRAFGTQRKERKESVVDQKEQQVEPKSLQDADFLNAVVKIRLVANNYLFSAFMIGDGKLLTNAHCVEHYTQVKVKRRGDDTKFVAKVLARGVDCDIALLSVESEEFWKGAEPLQLGSLPHLQEAVTVVGYPLGGDTISVTKGVVSRIEVTPYAHGSSDLLGIQIDAAINPGNSGGPAFNDQGECIGVAFQVYRSEEAENIGYVIPTTVVSHFLDDYERNGKYTGFPCLGVLLQKLENPALRACLKVESIEGVLVRRVEPTSDAHNVLKEGDVIVSFDDVHVGCEGTVPFRSNERIAFRYLISQKFAGDVADIGIIRAGEYMKVKAVLHPRVHLVPFHIDGGQPSYLIIAGLVFTPLSEPLIEEECDDSIGLKLLAKARYSLARFKGEQIVILSQVLANEVNIGYEDMSNQQASYLFALLTTFTSLRQRCSH</sequence>
<dbReference type="EMBL" id="VIEB01000034">
    <property type="protein sequence ID" value="TQE10953.1"/>
    <property type="molecule type" value="Genomic_DNA"/>
</dbReference>
<dbReference type="GO" id="GO:0006508">
    <property type="term" value="P:proteolysis"/>
    <property type="evidence" value="ECO:0007669"/>
    <property type="project" value="UniProtKB-KW"/>
</dbReference>
<evidence type="ECO:0000256" key="2">
    <source>
        <dbReference type="ARBA" id="ARBA00022670"/>
    </source>
</evidence>
<dbReference type="FunFam" id="2.40.10.10:FF:000012">
    <property type="entry name" value="protease Do-like 9"/>
    <property type="match status" value="1"/>
</dbReference>
<feature type="compositionally biased region" description="Basic and acidic residues" evidence="5">
    <location>
        <begin position="72"/>
        <end position="89"/>
    </location>
</feature>
<dbReference type="InterPro" id="IPR009003">
    <property type="entry name" value="Peptidase_S1_PA"/>
</dbReference>
<comment type="similarity">
    <text evidence="1">Belongs to the peptidase S1C family.</text>
</comment>
<dbReference type="GO" id="GO:0004252">
    <property type="term" value="F:serine-type endopeptidase activity"/>
    <property type="evidence" value="ECO:0007669"/>
    <property type="project" value="InterPro"/>
</dbReference>
<evidence type="ECO:0000256" key="1">
    <source>
        <dbReference type="ARBA" id="ARBA00010541"/>
    </source>
</evidence>
<dbReference type="PRINTS" id="PR00834">
    <property type="entry name" value="PROTEASES2C"/>
</dbReference>